<evidence type="ECO:0000313" key="2">
    <source>
        <dbReference type="Proteomes" id="UP000800040"/>
    </source>
</evidence>
<accession>A0A6A5KM59</accession>
<protein>
    <recommendedName>
        <fullName evidence="3">F-box domain-containing protein</fullName>
    </recommendedName>
</protein>
<dbReference type="Proteomes" id="UP000800040">
    <property type="component" value="Unassembled WGS sequence"/>
</dbReference>
<sequence>MPNTLPSILKLPRELRQQIYHYTLTQDLQSHTIPISVAQRHGYYKLHGLEPIQGLILVNHTLHDEVLSYCFSRLTFALHNERESLRFVVREFYRQIGAQNRGRVTRIAIPDFSIDAVFFDAANMVSLFASSGARYCQLHQEMQGVFLWLARFPALLKVDFGIDFVEATRSTGACRPWQCGNRVEANVRMRFQGVDVIHGNYILDALGEARELAPSVRIGIWWKGERWGISELEASQAKLFFLECLRTAVAPIRVECKDGG</sequence>
<dbReference type="PANTHER" id="PTHR42085:SF1">
    <property type="entry name" value="F-BOX DOMAIN-CONTAINING PROTEIN"/>
    <property type="match status" value="1"/>
</dbReference>
<reference evidence="1" key="1">
    <citation type="submission" date="2020-01" db="EMBL/GenBank/DDBJ databases">
        <authorList>
            <consortium name="DOE Joint Genome Institute"/>
            <person name="Haridas S."/>
            <person name="Albert R."/>
            <person name="Binder M."/>
            <person name="Bloem J."/>
            <person name="Labutti K."/>
            <person name="Salamov A."/>
            <person name="Andreopoulos B."/>
            <person name="Baker S.E."/>
            <person name="Barry K."/>
            <person name="Bills G."/>
            <person name="Bluhm B.H."/>
            <person name="Cannon C."/>
            <person name="Castanera R."/>
            <person name="Culley D.E."/>
            <person name="Daum C."/>
            <person name="Ezra D."/>
            <person name="Gonzalez J.B."/>
            <person name="Henrissat B."/>
            <person name="Kuo A."/>
            <person name="Liang C."/>
            <person name="Lipzen A."/>
            <person name="Lutzoni F."/>
            <person name="Magnuson J."/>
            <person name="Mondo S."/>
            <person name="Nolan M."/>
            <person name="Ohm R."/>
            <person name="Pangilinan J."/>
            <person name="Park H.-J."/>
            <person name="Ramirez L."/>
            <person name="Alfaro M."/>
            <person name="Sun H."/>
            <person name="Tritt A."/>
            <person name="Yoshinaga Y."/>
            <person name="Zwiers L.-H."/>
            <person name="Turgeon B.G."/>
            <person name="Goodwin S.B."/>
            <person name="Spatafora J.W."/>
            <person name="Crous P.W."/>
            <person name="Grigoriev I.V."/>
        </authorList>
    </citation>
    <scope>NUCLEOTIDE SEQUENCE</scope>
    <source>
        <strain evidence="1">P77</strain>
    </source>
</reference>
<dbReference type="EMBL" id="ML975270">
    <property type="protein sequence ID" value="KAF1836681.1"/>
    <property type="molecule type" value="Genomic_DNA"/>
</dbReference>
<evidence type="ECO:0008006" key="3">
    <source>
        <dbReference type="Google" id="ProtNLM"/>
    </source>
</evidence>
<proteinExistence type="predicted"/>
<dbReference type="AlphaFoldDB" id="A0A6A5KM59"/>
<dbReference type="InterPro" id="IPR038883">
    <property type="entry name" value="AN11006-like"/>
</dbReference>
<organism evidence="1 2">
    <name type="scientific">Decorospora gaudefroyi</name>
    <dbReference type="NCBI Taxonomy" id="184978"/>
    <lineage>
        <taxon>Eukaryota</taxon>
        <taxon>Fungi</taxon>
        <taxon>Dikarya</taxon>
        <taxon>Ascomycota</taxon>
        <taxon>Pezizomycotina</taxon>
        <taxon>Dothideomycetes</taxon>
        <taxon>Pleosporomycetidae</taxon>
        <taxon>Pleosporales</taxon>
        <taxon>Pleosporineae</taxon>
        <taxon>Pleosporaceae</taxon>
        <taxon>Decorospora</taxon>
    </lineage>
</organism>
<gene>
    <name evidence="1" type="ORF">BDW02DRAFT_566773</name>
</gene>
<dbReference type="PANTHER" id="PTHR42085">
    <property type="entry name" value="F-BOX DOMAIN-CONTAINING PROTEIN"/>
    <property type="match status" value="1"/>
</dbReference>
<name>A0A6A5KM59_9PLEO</name>
<keyword evidence="2" id="KW-1185">Reference proteome</keyword>
<evidence type="ECO:0000313" key="1">
    <source>
        <dbReference type="EMBL" id="KAF1836681.1"/>
    </source>
</evidence>
<dbReference type="OrthoDB" id="3692903at2759"/>